<proteinExistence type="predicted"/>
<dbReference type="AlphaFoldDB" id="A0A2B7XRA8"/>
<evidence type="ECO:0000256" key="1">
    <source>
        <dbReference type="SAM" id="MobiDB-lite"/>
    </source>
</evidence>
<dbReference type="OrthoDB" id="428260at2759"/>
<comment type="caution">
    <text evidence="2">The sequence shown here is derived from an EMBL/GenBank/DDBJ whole genome shotgun (WGS) entry which is preliminary data.</text>
</comment>
<gene>
    <name evidence="2" type="ORF">AJ80_07313</name>
</gene>
<dbReference type="Gene3D" id="3.40.710.10">
    <property type="entry name" value="DD-peptidase/beta-lactamase superfamily"/>
    <property type="match status" value="1"/>
</dbReference>
<sequence>MIKHDLTTYPSLFLKTSTRITNLLAHETFNITIRSLPEDPIATCARPPPQSKTTSRSIFSKPDGQYYILSSVILLPGFWRLRDKFDDWARRVSASPLATPTTSALEISDSPPRYPLPARDNLGGTGLYSTSREYTTILSALLSSGGPLLQRESVDEMFRPQLANNTVLNGIFNAPGAKRFRCLLTTGKVIDQGSGACVCVNVEDVVGGREKGMRCHGVGI</sequence>
<evidence type="ECO:0000313" key="3">
    <source>
        <dbReference type="Proteomes" id="UP000224634"/>
    </source>
</evidence>
<dbReference type="SUPFAM" id="SSF56601">
    <property type="entry name" value="beta-lactamase/transpeptidase-like"/>
    <property type="match status" value="1"/>
</dbReference>
<evidence type="ECO:0000313" key="2">
    <source>
        <dbReference type="EMBL" id="PGH11037.1"/>
    </source>
</evidence>
<accession>A0A2B7XRA8</accession>
<dbReference type="EMBL" id="PDNA01000138">
    <property type="protein sequence ID" value="PGH11037.1"/>
    <property type="molecule type" value="Genomic_DNA"/>
</dbReference>
<dbReference type="InterPro" id="IPR021848">
    <property type="entry name" value="HODM_asu-like"/>
</dbReference>
<dbReference type="InterPro" id="IPR012338">
    <property type="entry name" value="Beta-lactam/transpept-like"/>
</dbReference>
<organism evidence="2 3">
    <name type="scientific">Polytolypa hystricis (strain UAMH7299)</name>
    <dbReference type="NCBI Taxonomy" id="1447883"/>
    <lineage>
        <taxon>Eukaryota</taxon>
        <taxon>Fungi</taxon>
        <taxon>Dikarya</taxon>
        <taxon>Ascomycota</taxon>
        <taxon>Pezizomycotina</taxon>
        <taxon>Eurotiomycetes</taxon>
        <taxon>Eurotiomycetidae</taxon>
        <taxon>Onygenales</taxon>
        <taxon>Onygenales incertae sedis</taxon>
        <taxon>Polytolypa</taxon>
    </lineage>
</organism>
<dbReference type="STRING" id="1447883.A0A2B7XRA8"/>
<reference evidence="2 3" key="1">
    <citation type="submission" date="2017-10" db="EMBL/GenBank/DDBJ databases">
        <title>Comparative genomics in systemic dimorphic fungi from Ajellomycetaceae.</title>
        <authorList>
            <person name="Munoz J.F."/>
            <person name="Mcewen J.G."/>
            <person name="Clay O.K."/>
            <person name="Cuomo C.A."/>
        </authorList>
    </citation>
    <scope>NUCLEOTIDE SEQUENCE [LARGE SCALE GENOMIC DNA]</scope>
    <source>
        <strain evidence="2 3">UAMH7299</strain>
    </source>
</reference>
<name>A0A2B7XRA8_POLH7</name>
<feature type="region of interest" description="Disordered" evidence="1">
    <location>
        <begin position="100"/>
        <end position="121"/>
    </location>
</feature>
<dbReference type="Proteomes" id="UP000224634">
    <property type="component" value="Unassembled WGS sequence"/>
</dbReference>
<keyword evidence="3" id="KW-1185">Reference proteome</keyword>
<protein>
    <submittedName>
        <fullName evidence="2">Uncharacterized protein</fullName>
    </submittedName>
</protein>
<dbReference type="Pfam" id="PF11927">
    <property type="entry name" value="HODM_asu-like"/>
    <property type="match status" value="1"/>
</dbReference>